<comment type="subcellular location">
    <subcellularLocation>
        <location evidence="1">Cell membrane</location>
        <topology evidence="1">Lipid-anchor</topology>
    </subcellularLocation>
    <subcellularLocation>
        <location evidence="2">Cytoplasm</location>
        <location evidence="2">Cytoskeleton</location>
    </subcellularLocation>
</comment>
<evidence type="ECO:0000256" key="4">
    <source>
        <dbReference type="ARBA" id="ARBA00022475"/>
    </source>
</evidence>
<feature type="compositionally biased region" description="Basic and acidic residues" evidence="10">
    <location>
        <begin position="110"/>
        <end position="136"/>
    </location>
</feature>
<evidence type="ECO:0000256" key="2">
    <source>
        <dbReference type="ARBA" id="ARBA00004245"/>
    </source>
</evidence>
<evidence type="ECO:0000313" key="11">
    <source>
        <dbReference type="Proteomes" id="UP001652741"/>
    </source>
</evidence>
<dbReference type="GO" id="GO:0005516">
    <property type="term" value="F:calmodulin binding"/>
    <property type="evidence" value="ECO:0007669"/>
    <property type="project" value="InterPro"/>
</dbReference>
<protein>
    <submittedName>
        <fullName evidence="12">MARCKS-related protein 1-A</fullName>
    </submittedName>
</protein>
<dbReference type="GeneID" id="106580335"/>
<keyword evidence="7" id="KW-0472">Membrane</keyword>
<evidence type="ECO:0000256" key="1">
    <source>
        <dbReference type="ARBA" id="ARBA00004193"/>
    </source>
</evidence>
<dbReference type="OMA" id="RRPRWIF"/>
<keyword evidence="6" id="KW-0519">Myristate</keyword>
<dbReference type="PANTHER" id="PTHR14353">
    <property type="entry name" value="MYRISTOYLATED ALANINE-RICH C-KINASE SUBSTRATE MARCKS"/>
    <property type="match status" value="1"/>
</dbReference>
<name>A0A1S3NMZ0_SALSA</name>
<evidence type="ECO:0000256" key="8">
    <source>
        <dbReference type="ARBA" id="ARBA00023212"/>
    </source>
</evidence>
<dbReference type="PANTHER" id="PTHR14353:SF8">
    <property type="entry name" value="MARCKS-RELATED PROTEIN"/>
    <property type="match status" value="1"/>
</dbReference>
<evidence type="ECO:0000256" key="9">
    <source>
        <dbReference type="ARBA" id="ARBA00023288"/>
    </source>
</evidence>
<dbReference type="GO" id="GO:0007015">
    <property type="term" value="P:actin filament organization"/>
    <property type="evidence" value="ECO:0007669"/>
    <property type="project" value="TreeGrafter"/>
</dbReference>
<evidence type="ECO:0000256" key="5">
    <source>
        <dbReference type="ARBA" id="ARBA00022490"/>
    </source>
</evidence>
<accession>A0A1S3NMZ0</accession>
<evidence type="ECO:0000313" key="12">
    <source>
        <dbReference type="RefSeq" id="XP_014016764.1"/>
    </source>
</evidence>
<keyword evidence="5" id="KW-0963">Cytoplasm</keyword>
<dbReference type="GO" id="GO:0005886">
    <property type="term" value="C:plasma membrane"/>
    <property type="evidence" value="ECO:0007669"/>
    <property type="project" value="UniProtKB-SubCell"/>
</dbReference>
<gene>
    <name evidence="12" type="primary">LOC106580335</name>
</gene>
<dbReference type="Proteomes" id="UP001652741">
    <property type="component" value="Chromosome ssa01"/>
</dbReference>
<evidence type="ECO:0000256" key="3">
    <source>
        <dbReference type="ARBA" id="ARBA00006456"/>
    </source>
</evidence>
<dbReference type="Pfam" id="PF02063">
    <property type="entry name" value="MARCKS"/>
    <property type="match status" value="2"/>
</dbReference>
<dbReference type="KEGG" id="sasa:106580335"/>
<feature type="region of interest" description="Disordered" evidence="10">
    <location>
        <begin position="1"/>
        <end position="91"/>
    </location>
</feature>
<dbReference type="GO" id="GO:0051015">
    <property type="term" value="F:actin filament binding"/>
    <property type="evidence" value="ECO:0007669"/>
    <property type="project" value="TreeGrafter"/>
</dbReference>
<dbReference type="GO" id="GO:0005737">
    <property type="term" value="C:cytoplasm"/>
    <property type="evidence" value="ECO:0007669"/>
    <property type="project" value="TreeGrafter"/>
</dbReference>
<dbReference type="PRINTS" id="PR00963">
    <property type="entry name" value="MARCKS"/>
</dbReference>
<keyword evidence="8" id="KW-0206">Cytoskeleton</keyword>
<feature type="region of interest" description="Disordered" evidence="10">
    <location>
        <begin position="103"/>
        <end position="189"/>
    </location>
</feature>
<dbReference type="RefSeq" id="XP_014016764.1">
    <property type="nucleotide sequence ID" value="XM_014161289.2"/>
</dbReference>
<keyword evidence="4" id="KW-1003">Cell membrane</keyword>
<organism evidence="11 12">
    <name type="scientific">Salmo salar</name>
    <name type="common">Atlantic salmon</name>
    <dbReference type="NCBI Taxonomy" id="8030"/>
    <lineage>
        <taxon>Eukaryota</taxon>
        <taxon>Metazoa</taxon>
        <taxon>Chordata</taxon>
        <taxon>Craniata</taxon>
        <taxon>Vertebrata</taxon>
        <taxon>Euteleostomi</taxon>
        <taxon>Actinopterygii</taxon>
        <taxon>Neopterygii</taxon>
        <taxon>Teleostei</taxon>
        <taxon>Protacanthopterygii</taxon>
        <taxon>Salmoniformes</taxon>
        <taxon>Salmonidae</taxon>
        <taxon>Salmoninae</taxon>
        <taxon>Salmo</taxon>
    </lineage>
</organism>
<proteinExistence type="inferred from homology"/>
<reference evidence="12" key="1">
    <citation type="submission" date="2025-08" db="UniProtKB">
        <authorList>
            <consortium name="RefSeq"/>
        </authorList>
    </citation>
    <scope>IDENTIFICATION</scope>
</reference>
<dbReference type="STRING" id="8030.ENSSSAP00000007713"/>
<dbReference type="PaxDb" id="8030-ENSSSAP00000007713"/>
<dbReference type="InterPro" id="IPR002101">
    <property type="entry name" value="MARCKS"/>
</dbReference>
<dbReference type="AlphaFoldDB" id="A0A1S3NMZ0"/>
<evidence type="ECO:0000256" key="6">
    <source>
        <dbReference type="ARBA" id="ARBA00022707"/>
    </source>
</evidence>
<evidence type="ECO:0000256" key="10">
    <source>
        <dbReference type="SAM" id="MobiDB-lite"/>
    </source>
</evidence>
<feature type="compositionally biased region" description="Low complexity" evidence="10">
    <location>
        <begin position="152"/>
        <end position="183"/>
    </location>
</feature>
<evidence type="ECO:0000256" key="7">
    <source>
        <dbReference type="ARBA" id="ARBA00023136"/>
    </source>
</evidence>
<comment type="similarity">
    <text evidence="3">Belongs to the MARCKS family.</text>
</comment>
<dbReference type="GO" id="GO:0005856">
    <property type="term" value="C:cytoskeleton"/>
    <property type="evidence" value="ECO:0007669"/>
    <property type="project" value="UniProtKB-SubCell"/>
</dbReference>
<keyword evidence="9" id="KW-0449">Lipoprotein</keyword>
<dbReference type="OrthoDB" id="9948538at2759"/>
<keyword evidence="11" id="KW-1185">Reference proteome</keyword>
<sequence>MGAQFSKGGVAVDGKAVDDPADAKTNGQENGHVKTNGDVSAKPDGDATPVDGNGTPEPAKEGETDAIEAAPAAEGEVVEGEAAKDAKKKKKFSLKNSFKFKGISLRKTKKSSEEGKEEAASPTAEDKPEENGHAAKETSATEPVAEAKEEATPAPEGEAAPAEEAPAEEAAAPAEVTTPAASETEPKTE</sequence>
<dbReference type="PROSITE" id="PS00826">
    <property type="entry name" value="MARCKS_1"/>
    <property type="match status" value="1"/>
</dbReference>
<dbReference type="GO" id="GO:0007417">
    <property type="term" value="P:central nervous system development"/>
    <property type="evidence" value="ECO:0007669"/>
    <property type="project" value="TreeGrafter"/>
</dbReference>